<evidence type="ECO:0000256" key="1">
    <source>
        <dbReference type="ARBA" id="ARBA00001947"/>
    </source>
</evidence>
<dbReference type="SUPFAM" id="SSF102588">
    <property type="entry name" value="LmbE-like"/>
    <property type="match status" value="1"/>
</dbReference>
<gene>
    <name evidence="2" type="ORF">AOX59_18325</name>
</gene>
<organism evidence="2 3">
    <name type="scientific">Lentibacillus amyloliquefaciens</name>
    <dbReference type="NCBI Taxonomy" id="1472767"/>
    <lineage>
        <taxon>Bacteria</taxon>
        <taxon>Bacillati</taxon>
        <taxon>Bacillota</taxon>
        <taxon>Bacilli</taxon>
        <taxon>Bacillales</taxon>
        <taxon>Bacillaceae</taxon>
        <taxon>Lentibacillus</taxon>
    </lineage>
</organism>
<comment type="cofactor">
    <cofactor evidence="1">
        <name>Zn(2+)</name>
        <dbReference type="ChEBI" id="CHEBI:29105"/>
    </cofactor>
</comment>
<dbReference type="Gene3D" id="3.40.50.10320">
    <property type="entry name" value="LmbE-like"/>
    <property type="match status" value="1"/>
</dbReference>
<name>A0A0U4EIQ2_9BACI</name>
<evidence type="ECO:0000313" key="2">
    <source>
        <dbReference type="EMBL" id="ALX50361.1"/>
    </source>
</evidence>
<sequence length="222" mass="25146">MEKHVVVIYPHPDDESFGASGTIAQYRKQGIPVTYLCGTLGEMGRNMGSPLFANRETLPDIRKEELINACAKLDVELRMLGYRDKTIEFEDRDEVSEHLKGILEEIQPSLVLTHYPEYAVHPDHNAMGAAAIEAVRLMDPENRPKVWAQAISNGHVKELGKPDISNDVTPVFDHKMDVILAHKSQASGILGQFQENWATEDMKEAAKKQLGKEQFYIWDFRE</sequence>
<dbReference type="STRING" id="1472767.AOX59_18325"/>
<accession>A0A0U4EIQ2</accession>
<protein>
    <submittedName>
        <fullName evidence="2">Bacillithiol biosynthesis deacetylase BshB2</fullName>
    </submittedName>
</protein>
<dbReference type="PANTHER" id="PTHR12993:SF27">
    <property type="entry name" value="N-ACETYL-ALPHA-D-GLUCOSAMINYL L-MALATE DEACETYLASE 2-RELATED"/>
    <property type="match status" value="1"/>
</dbReference>
<evidence type="ECO:0000313" key="3">
    <source>
        <dbReference type="Proteomes" id="UP000050331"/>
    </source>
</evidence>
<keyword evidence="3" id="KW-1185">Reference proteome</keyword>
<proteinExistence type="predicted"/>
<dbReference type="InterPro" id="IPR024078">
    <property type="entry name" value="LmbE-like_dom_sf"/>
</dbReference>
<dbReference type="InterPro" id="IPR023841">
    <property type="entry name" value="BshB2"/>
</dbReference>
<dbReference type="KEGG" id="lao:AOX59_18325"/>
<dbReference type="InterPro" id="IPR003737">
    <property type="entry name" value="GlcNAc_PI_deacetylase-related"/>
</dbReference>
<dbReference type="OrthoDB" id="9790023at2"/>
<dbReference type="RefSeq" id="WP_068447796.1">
    <property type="nucleotide sequence ID" value="NZ_CP013862.1"/>
</dbReference>
<dbReference type="EMBL" id="CP013862">
    <property type="protein sequence ID" value="ALX50361.1"/>
    <property type="molecule type" value="Genomic_DNA"/>
</dbReference>
<dbReference type="GO" id="GO:0016811">
    <property type="term" value="F:hydrolase activity, acting on carbon-nitrogen (but not peptide) bonds, in linear amides"/>
    <property type="evidence" value="ECO:0007669"/>
    <property type="project" value="TreeGrafter"/>
</dbReference>
<dbReference type="PANTHER" id="PTHR12993">
    <property type="entry name" value="N-ACETYLGLUCOSAMINYL-PHOSPHATIDYLINOSITOL DE-N-ACETYLASE-RELATED"/>
    <property type="match status" value="1"/>
</dbReference>
<dbReference type="AlphaFoldDB" id="A0A0U4EIQ2"/>
<reference evidence="2 3" key="1">
    <citation type="submission" date="2016-01" db="EMBL/GenBank/DDBJ databases">
        <title>Complete genome sequence of strain Lentibacillus amyloliquefaciens LAM0015T isolated from saline sediment.</title>
        <authorList>
            <person name="Wang J.-L."/>
            <person name="He M.-X."/>
        </authorList>
    </citation>
    <scope>NUCLEOTIDE SEQUENCE [LARGE SCALE GENOMIC DNA]</scope>
    <source>
        <strain evidence="2 3">LAM0015</strain>
    </source>
</reference>
<dbReference type="NCBIfam" id="TIGR04000">
    <property type="entry name" value="thiol_BshB2"/>
    <property type="match status" value="1"/>
</dbReference>
<dbReference type="Proteomes" id="UP000050331">
    <property type="component" value="Chromosome"/>
</dbReference>
<dbReference type="Pfam" id="PF02585">
    <property type="entry name" value="PIG-L"/>
    <property type="match status" value="1"/>
</dbReference>